<dbReference type="InterPro" id="IPR036388">
    <property type="entry name" value="WH-like_DNA-bd_sf"/>
</dbReference>
<accession>A0A7C5NSU5</accession>
<dbReference type="EMBL" id="DRTU01000056">
    <property type="protein sequence ID" value="HHI00086.1"/>
    <property type="molecule type" value="Genomic_DNA"/>
</dbReference>
<evidence type="ECO:0000313" key="1">
    <source>
        <dbReference type="EMBL" id="HHI00086.1"/>
    </source>
</evidence>
<dbReference type="Proteomes" id="UP000886217">
    <property type="component" value="Unassembled WGS sequence"/>
</dbReference>
<sequence>MKRVESRIGVLGGKPVIKGTRIPVYLILELLGAGLSIEDILKEYPELTKEDVLDAIKFASKLAKVEIIDAISP</sequence>
<gene>
    <name evidence="1" type="ORF">ENL40_01190</name>
</gene>
<comment type="caution">
    <text evidence="1">The sequence shown here is derived from an EMBL/GenBank/DDBJ whole genome shotgun (WGS) entry which is preliminary data.</text>
</comment>
<dbReference type="Pfam" id="PF04255">
    <property type="entry name" value="DUF433"/>
    <property type="match status" value="1"/>
</dbReference>
<name>A0A7C5NSU5_THELI</name>
<dbReference type="PANTHER" id="PTHR34849:SF3">
    <property type="entry name" value="SSR2962 PROTEIN"/>
    <property type="match status" value="1"/>
</dbReference>
<dbReference type="PANTHER" id="PTHR34849">
    <property type="entry name" value="SSL5025 PROTEIN"/>
    <property type="match status" value="1"/>
</dbReference>
<dbReference type="AlphaFoldDB" id="A0A7C5NSU5"/>
<dbReference type="SUPFAM" id="SSF46689">
    <property type="entry name" value="Homeodomain-like"/>
    <property type="match status" value="1"/>
</dbReference>
<reference evidence="1" key="1">
    <citation type="journal article" date="2020" name="mSystems">
        <title>Genome- and Community-Level Interaction Insights into Carbon Utilization and Element Cycling Functions of Hydrothermarchaeota in Hydrothermal Sediment.</title>
        <authorList>
            <person name="Zhou Z."/>
            <person name="Liu Y."/>
            <person name="Xu W."/>
            <person name="Pan J."/>
            <person name="Luo Z.H."/>
            <person name="Li M."/>
        </authorList>
    </citation>
    <scope>NUCLEOTIDE SEQUENCE [LARGE SCALE GENOMIC DNA]</scope>
    <source>
        <strain evidence="1">HyVt-93</strain>
    </source>
</reference>
<proteinExistence type="predicted"/>
<organism evidence="1">
    <name type="scientific">Thermococcus litoralis</name>
    <dbReference type="NCBI Taxonomy" id="2265"/>
    <lineage>
        <taxon>Archaea</taxon>
        <taxon>Methanobacteriati</taxon>
        <taxon>Methanobacteriota</taxon>
        <taxon>Thermococci</taxon>
        <taxon>Thermococcales</taxon>
        <taxon>Thermococcaceae</taxon>
        <taxon>Thermococcus</taxon>
    </lineage>
</organism>
<dbReference type="InterPro" id="IPR009057">
    <property type="entry name" value="Homeodomain-like_sf"/>
</dbReference>
<protein>
    <submittedName>
        <fullName evidence="1">DUF433 domain-containing protein</fullName>
    </submittedName>
</protein>
<dbReference type="InterPro" id="IPR007367">
    <property type="entry name" value="DUF433"/>
</dbReference>
<dbReference type="Gene3D" id="1.10.10.10">
    <property type="entry name" value="Winged helix-like DNA-binding domain superfamily/Winged helix DNA-binding domain"/>
    <property type="match status" value="1"/>
</dbReference>